<feature type="domain" description="DUF5717" evidence="2">
    <location>
        <begin position="1"/>
        <end position="736"/>
    </location>
</feature>
<proteinExistence type="predicted"/>
<dbReference type="RefSeq" id="WP_055289040.1">
    <property type="nucleotide sequence ID" value="NZ_CBCTYR010000002.1"/>
</dbReference>
<dbReference type="Pfam" id="PF18984">
    <property type="entry name" value="DUF5717_N"/>
    <property type="match status" value="1"/>
</dbReference>
<feature type="domain" description="DUF5717" evidence="1">
    <location>
        <begin position="762"/>
        <end position="1014"/>
    </location>
</feature>
<evidence type="ECO:0000313" key="4">
    <source>
        <dbReference type="Proteomes" id="UP000095492"/>
    </source>
</evidence>
<dbReference type="InterPro" id="IPR043774">
    <property type="entry name" value="DUF5717_C"/>
</dbReference>
<dbReference type="STRING" id="39490.ERS852448_00285"/>
<dbReference type="Proteomes" id="UP000095492">
    <property type="component" value="Unassembled WGS sequence"/>
</dbReference>
<dbReference type="InterPro" id="IPR043775">
    <property type="entry name" value="DUF5717_N"/>
</dbReference>
<evidence type="ECO:0000313" key="3">
    <source>
        <dbReference type="EMBL" id="CUM74915.1"/>
    </source>
</evidence>
<organism evidence="3 4">
    <name type="scientific">Eubacterium ramulus</name>
    <dbReference type="NCBI Taxonomy" id="39490"/>
    <lineage>
        <taxon>Bacteria</taxon>
        <taxon>Bacillati</taxon>
        <taxon>Bacillota</taxon>
        <taxon>Clostridia</taxon>
        <taxon>Eubacteriales</taxon>
        <taxon>Eubacteriaceae</taxon>
        <taxon>Eubacterium</taxon>
    </lineage>
</organism>
<protein>
    <submittedName>
        <fullName evidence="3">Uncharacterized protein</fullName>
    </submittedName>
</protein>
<sequence length="1031" mass="120426">MKRKLQEIIQEKFNYEETCLLLPDMDLRFSAVENEVFEGTFLFHSSSAQEVRGIVTCENPHVICETREFHGTEIQIRFQYHADAMFEGMSDQGVFVITSNVGEYLLPFRADITRHYLSSSIGTIKTLNDFTNLCKLNWEEALLVFKSPYFVNVLQHDNGYLQLLYRGLTQHGRGTHEMEEFLVGCGKKKRNSIRIARPERIYKASHKIQTDFLDIEKQEWGAINLEASCDASFIRLEKHQIGMYDFIGKHAELAYQIIPGKLHAGKNYGQITLKTAFQTEAVHIEVTLPVQHPEKSAEWKSTRLRAQMEQNYLEFCREKLTAAEWKTEMELLFTEAEHIHPDNEWTLLYRIYVRLLCGEKEEADRLSRNMARTITSQRTPLSAFYLYLTTIGETPSYIRNVTKRIREIYLKYPNHPVLIWILLRTDEALVRNPERKYQWLRKYMISGSSSPVFYEETAKLLCNHPELLRQFDIFERRVLVWMMKQGRLTSGLVQRIFAMAPGQKQFEPLFFQLLCRGYRMAPEEQAVRTICGYLIKCNQYGDVYFSWFQKGIAQHLKIAGLYEAYILSWNKANGMLPNEVLHYFSRNSSLPVKRKAMLYAHMVKNRNRLGKSWDAYLVLIRNFAKQELMAGEMNEDLAVIYEEVRRHCTKAEWDSWKKQAECCYRIRVMNDAMPNLHVLQAGKKDIQRVPVFDQGTYIYLEKKPFVVLYESVGGRLYTARDQFHLKKMLSGTHIYQKDEEPEQKLSSEPVTDSQSLKEQLELFAAPLSVMAKRIRKARDLGMDVQPYEEKLMLYMLFTGTFLPEHETVYQNLAECETEELLLRAYETWFSWQYMIGKEPLPQAVSVHLCQIFTKEPVRQKFCRAAFLKFCVCSGQNQTKEAWEIAERILKGFVLEQKSFAFYAMLPEKLQRKYLLFGCDTVTCVAVPGKYLRIYRKKQGQSDKTGDMKEVLPGIYSYTCREIRSCPEQYVIRAKDGSCVVQGTLAASETERWRDTRYGKLVHLSAAGNTQDAYQYAELTDLTDVLFQAIEE</sequence>
<dbReference type="GeneID" id="97390962"/>
<reference evidence="3 4" key="1">
    <citation type="submission" date="2015-09" db="EMBL/GenBank/DDBJ databases">
        <authorList>
            <consortium name="Pathogen Informatics"/>
        </authorList>
    </citation>
    <scope>NUCLEOTIDE SEQUENCE [LARGE SCALE GENOMIC DNA]</scope>
    <source>
        <strain evidence="3 4">2789STDY5608891</strain>
    </source>
</reference>
<name>A0A173RAT4_EUBRA</name>
<evidence type="ECO:0000259" key="2">
    <source>
        <dbReference type="Pfam" id="PF18984"/>
    </source>
</evidence>
<evidence type="ECO:0000259" key="1">
    <source>
        <dbReference type="Pfam" id="PF18983"/>
    </source>
</evidence>
<dbReference type="OrthoDB" id="9758235at2"/>
<dbReference type="EMBL" id="CYYA01000002">
    <property type="protein sequence ID" value="CUM74915.1"/>
    <property type="molecule type" value="Genomic_DNA"/>
</dbReference>
<gene>
    <name evidence="3" type="ORF">ERS852448_00285</name>
</gene>
<accession>A0A173RAT4</accession>
<dbReference type="AlphaFoldDB" id="A0A173RAT4"/>
<dbReference type="Pfam" id="PF18983">
    <property type="entry name" value="DUF5717"/>
    <property type="match status" value="1"/>
</dbReference>